<keyword evidence="6" id="KW-1185">Reference proteome</keyword>
<sequence length="495" mass="56243">MMRNNDHSILQDLTSAITALETLCNSLQQEAPDAEALAAQDSGLGLLLQWQKLFGNHADINKPAAEPSDDLADMLRQQLARLKRHAQQQRQQQQTTREQLLQAACYLQDSPFISEQLTGIIHQLENKGSPLYYLQPLLECYQQALTLSREQQSTQHELCQRLLQLIDELDYHGEIGNEIHAIQQQLLTQHDHKALPAQCLRLIELIIEGNRNERRHSARFLALLNDDLQNIHNQCSDSVTEGKALIQDRQSQDAALAHELNAINIDLTSDPEVQLALSVASRIQSLKNIVNKHQRLQQRESALLNRLTTLEDQVSALQEQASDYQRKLLSQNEKLMIDSLTQIYNRAALDERLKIEFERWKTAKNPLAVVLLDIDYFKHVNDKYGHLAGDKALRLIARTLRESTKESDFVARFGGEEFVILMLNVDPALLHRPLQQLLKKIESIPFRFKKERVTITASIGATLLKSGDTITSALERADQALYRAKNAGRNQLVIA</sequence>
<dbReference type="InterPro" id="IPR048516">
    <property type="entry name" value="DGCcoil"/>
</dbReference>
<name>A0ABW7P2J0_9GAMM</name>
<dbReference type="Proteomes" id="UP001610706">
    <property type="component" value="Unassembled WGS sequence"/>
</dbReference>
<dbReference type="PROSITE" id="PS50887">
    <property type="entry name" value="GGDEF"/>
    <property type="match status" value="1"/>
</dbReference>
<evidence type="ECO:0000256" key="3">
    <source>
        <dbReference type="SAM" id="Coils"/>
    </source>
</evidence>
<keyword evidence="5" id="KW-0808">Transferase</keyword>
<dbReference type="SUPFAM" id="SSF55073">
    <property type="entry name" value="Nucleotide cyclase"/>
    <property type="match status" value="1"/>
</dbReference>
<dbReference type="PANTHER" id="PTHR45138">
    <property type="entry name" value="REGULATORY COMPONENTS OF SENSORY TRANSDUCTION SYSTEM"/>
    <property type="match status" value="1"/>
</dbReference>
<dbReference type="InterPro" id="IPR000160">
    <property type="entry name" value="GGDEF_dom"/>
</dbReference>
<keyword evidence="5" id="KW-0548">Nucleotidyltransferase</keyword>
<feature type="coiled-coil region" evidence="3">
    <location>
        <begin position="286"/>
        <end position="334"/>
    </location>
</feature>
<dbReference type="Pfam" id="PF00990">
    <property type="entry name" value="GGDEF"/>
    <property type="match status" value="1"/>
</dbReference>
<feature type="coiled-coil region" evidence="3">
    <location>
        <begin position="72"/>
        <end position="103"/>
    </location>
</feature>
<dbReference type="PANTHER" id="PTHR45138:SF9">
    <property type="entry name" value="DIGUANYLATE CYCLASE DGCM-RELATED"/>
    <property type="match status" value="1"/>
</dbReference>
<proteinExistence type="predicted"/>
<dbReference type="GO" id="GO:0052621">
    <property type="term" value="F:diguanylate cyclase activity"/>
    <property type="evidence" value="ECO:0007669"/>
    <property type="project" value="UniProtKB-EC"/>
</dbReference>
<dbReference type="EMBL" id="JBGFTR010000013">
    <property type="protein sequence ID" value="MFH7565594.1"/>
    <property type="molecule type" value="Genomic_DNA"/>
</dbReference>
<dbReference type="InterPro" id="IPR043128">
    <property type="entry name" value="Rev_trsase/Diguanyl_cyclase"/>
</dbReference>
<dbReference type="InterPro" id="IPR050469">
    <property type="entry name" value="Diguanylate_Cyclase"/>
</dbReference>
<dbReference type="SMART" id="SM00267">
    <property type="entry name" value="GGDEF"/>
    <property type="match status" value="1"/>
</dbReference>
<dbReference type="NCBIfam" id="TIGR00254">
    <property type="entry name" value="GGDEF"/>
    <property type="match status" value="1"/>
</dbReference>
<evidence type="ECO:0000259" key="4">
    <source>
        <dbReference type="PROSITE" id="PS50887"/>
    </source>
</evidence>
<gene>
    <name evidence="5" type="ORF">AB9R89_09680</name>
</gene>
<evidence type="ECO:0000256" key="2">
    <source>
        <dbReference type="ARBA" id="ARBA00034247"/>
    </source>
</evidence>
<evidence type="ECO:0000313" key="6">
    <source>
        <dbReference type="Proteomes" id="UP001610706"/>
    </source>
</evidence>
<protein>
    <recommendedName>
        <fullName evidence="1">diguanylate cyclase</fullName>
        <ecNumber evidence="1">2.7.7.65</ecNumber>
    </recommendedName>
</protein>
<evidence type="ECO:0000313" key="5">
    <source>
        <dbReference type="EMBL" id="MFH7565594.1"/>
    </source>
</evidence>
<evidence type="ECO:0000256" key="1">
    <source>
        <dbReference type="ARBA" id="ARBA00012528"/>
    </source>
</evidence>
<dbReference type="Pfam" id="PF20975">
    <property type="entry name" value="DGCcoil"/>
    <property type="match status" value="1"/>
</dbReference>
<dbReference type="EC" id="2.7.7.65" evidence="1"/>
<feature type="domain" description="GGDEF" evidence="4">
    <location>
        <begin position="365"/>
        <end position="495"/>
    </location>
</feature>
<accession>A0ABW7P2J0</accession>
<dbReference type="Gene3D" id="3.30.70.270">
    <property type="match status" value="1"/>
</dbReference>
<dbReference type="RefSeq" id="WP_395545469.1">
    <property type="nucleotide sequence ID" value="NZ_CP166302.1"/>
</dbReference>
<dbReference type="CDD" id="cd01949">
    <property type="entry name" value="GGDEF"/>
    <property type="match status" value="1"/>
</dbReference>
<comment type="catalytic activity">
    <reaction evidence="2">
        <text>2 GTP = 3',3'-c-di-GMP + 2 diphosphate</text>
        <dbReference type="Rhea" id="RHEA:24898"/>
        <dbReference type="ChEBI" id="CHEBI:33019"/>
        <dbReference type="ChEBI" id="CHEBI:37565"/>
        <dbReference type="ChEBI" id="CHEBI:58805"/>
        <dbReference type="EC" id="2.7.7.65"/>
    </reaction>
</comment>
<reference evidence="5 6" key="1">
    <citation type="submission" date="2024-08" db="EMBL/GenBank/DDBJ databases">
        <title>Oceanimonas smirnovii Genome sequencing and assembly.</title>
        <authorList>
            <person name="Tang B."/>
        </authorList>
    </citation>
    <scope>NUCLEOTIDE SEQUENCE [LARGE SCALE GENOMIC DNA]</scope>
    <source>
        <strain evidence="5 6">OS2020-119</strain>
    </source>
</reference>
<comment type="caution">
    <text evidence="5">The sequence shown here is derived from an EMBL/GenBank/DDBJ whole genome shotgun (WGS) entry which is preliminary data.</text>
</comment>
<organism evidence="5 6">
    <name type="scientific">Oceanimonas smirnovii</name>
    <dbReference type="NCBI Taxonomy" id="264574"/>
    <lineage>
        <taxon>Bacteria</taxon>
        <taxon>Pseudomonadati</taxon>
        <taxon>Pseudomonadota</taxon>
        <taxon>Gammaproteobacteria</taxon>
        <taxon>Aeromonadales</taxon>
        <taxon>Aeromonadaceae</taxon>
        <taxon>Oceanimonas</taxon>
    </lineage>
</organism>
<dbReference type="InterPro" id="IPR029787">
    <property type="entry name" value="Nucleotide_cyclase"/>
</dbReference>
<keyword evidence="3" id="KW-0175">Coiled coil</keyword>